<feature type="coiled-coil region" evidence="14">
    <location>
        <begin position="709"/>
        <end position="736"/>
    </location>
</feature>
<dbReference type="PANTHER" id="PTHR45528:SF1">
    <property type="entry name" value="SENSOR HISTIDINE KINASE CPXA"/>
    <property type="match status" value="1"/>
</dbReference>
<evidence type="ECO:0000256" key="10">
    <source>
        <dbReference type="ARBA" id="ARBA00022840"/>
    </source>
</evidence>
<dbReference type="GO" id="GO:0005886">
    <property type="term" value="C:plasma membrane"/>
    <property type="evidence" value="ECO:0007669"/>
    <property type="project" value="UniProtKB-SubCell"/>
</dbReference>
<feature type="transmembrane region" description="Helical" evidence="16">
    <location>
        <begin position="420"/>
        <end position="441"/>
    </location>
</feature>
<feature type="transmembrane region" description="Helical" evidence="16">
    <location>
        <begin position="563"/>
        <end position="585"/>
    </location>
</feature>
<dbReference type="EMBL" id="QZDT01000034">
    <property type="protein sequence ID" value="NBJ94272.1"/>
    <property type="molecule type" value="Genomic_DNA"/>
</dbReference>
<evidence type="ECO:0000256" key="2">
    <source>
        <dbReference type="ARBA" id="ARBA00004651"/>
    </source>
</evidence>
<dbReference type="Pfam" id="PF02518">
    <property type="entry name" value="HATPase_c"/>
    <property type="match status" value="1"/>
</dbReference>
<evidence type="ECO:0000256" key="5">
    <source>
        <dbReference type="ARBA" id="ARBA00022553"/>
    </source>
</evidence>
<comment type="subcellular location">
    <subcellularLocation>
        <location evidence="2">Cell membrane</location>
        <topology evidence="2">Multi-pass membrane protein</topology>
    </subcellularLocation>
</comment>
<dbReference type="Pfam" id="PF00512">
    <property type="entry name" value="HisKA"/>
    <property type="match status" value="1"/>
</dbReference>
<dbReference type="InterPro" id="IPR003594">
    <property type="entry name" value="HATPase_dom"/>
</dbReference>
<feature type="compositionally biased region" description="Basic and acidic residues" evidence="15">
    <location>
        <begin position="44"/>
        <end position="55"/>
    </location>
</feature>
<dbReference type="InterPro" id="IPR003661">
    <property type="entry name" value="HisK_dim/P_dom"/>
</dbReference>
<dbReference type="OrthoDB" id="9792991at2"/>
<dbReference type="SMART" id="SM00388">
    <property type="entry name" value="HisKA"/>
    <property type="match status" value="1"/>
</dbReference>
<evidence type="ECO:0000256" key="4">
    <source>
        <dbReference type="ARBA" id="ARBA00022475"/>
    </source>
</evidence>
<evidence type="ECO:0000259" key="17">
    <source>
        <dbReference type="PROSITE" id="PS50109"/>
    </source>
</evidence>
<evidence type="ECO:0000256" key="15">
    <source>
        <dbReference type="SAM" id="MobiDB-lite"/>
    </source>
</evidence>
<dbReference type="Gene3D" id="3.30.565.10">
    <property type="entry name" value="Histidine kinase-like ATPase, C-terminal domain"/>
    <property type="match status" value="1"/>
</dbReference>
<keyword evidence="6" id="KW-0808">Transferase</keyword>
<dbReference type="SUPFAM" id="SSF55874">
    <property type="entry name" value="ATPase domain of HSP90 chaperone/DNA topoisomerase II/histidine kinase"/>
    <property type="match status" value="1"/>
</dbReference>
<dbReference type="Proteomes" id="UP001154420">
    <property type="component" value="Unassembled WGS sequence"/>
</dbReference>
<keyword evidence="7 16" id="KW-0812">Transmembrane</keyword>
<evidence type="ECO:0000256" key="13">
    <source>
        <dbReference type="ARBA" id="ARBA00023136"/>
    </source>
</evidence>
<evidence type="ECO:0000256" key="14">
    <source>
        <dbReference type="SAM" id="Coils"/>
    </source>
</evidence>
<evidence type="ECO:0000256" key="7">
    <source>
        <dbReference type="ARBA" id="ARBA00022692"/>
    </source>
</evidence>
<evidence type="ECO:0000256" key="1">
    <source>
        <dbReference type="ARBA" id="ARBA00000085"/>
    </source>
</evidence>
<gene>
    <name evidence="18" type="ORF">D5281_17185</name>
</gene>
<dbReference type="SUPFAM" id="SSF47384">
    <property type="entry name" value="Homodimeric domain of signal transducing histidine kinase"/>
    <property type="match status" value="1"/>
</dbReference>
<evidence type="ECO:0000256" key="16">
    <source>
        <dbReference type="SAM" id="Phobius"/>
    </source>
</evidence>
<dbReference type="InterPro" id="IPR036890">
    <property type="entry name" value="HATPase_C_sf"/>
</dbReference>
<feature type="region of interest" description="Disordered" evidence="15">
    <location>
        <begin position="1"/>
        <end position="60"/>
    </location>
</feature>
<dbReference type="InterPro" id="IPR036097">
    <property type="entry name" value="HisK_dim/P_sf"/>
</dbReference>
<feature type="transmembrane region" description="Helical" evidence="16">
    <location>
        <begin position="470"/>
        <end position="494"/>
    </location>
</feature>
<dbReference type="SMART" id="SM00387">
    <property type="entry name" value="HATPase_c"/>
    <property type="match status" value="1"/>
</dbReference>
<comment type="catalytic activity">
    <reaction evidence="1">
        <text>ATP + protein L-histidine = ADP + protein N-phospho-L-histidine.</text>
        <dbReference type="EC" id="2.7.13.3"/>
    </reaction>
</comment>
<dbReference type="InterPro" id="IPR005467">
    <property type="entry name" value="His_kinase_dom"/>
</dbReference>
<keyword evidence="8" id="KW-0547">Nucleotide-binding</keyword>
<keyword evidence="13 16" id="KW-0472">Membrane</keyword>
<protein>
    <recommendedName>
        <fullName evidence="3">histidine kinase</fullName>
        <ecNumber evidence="3">2.7.13.3</ecNumber>
    </recommendedName>
</protein>
<name>A0A9X5GUN4_9FIRM</name>
<dbReference type="PANTHER" id="PTHR45528">
    <property type="entry name" value="SENSOR HISTIDINE KINASE CPXA"/>
    <property type="match status" value="1"/>
</dbReference>
<proteinExistence type="predicted"/>
<feature type="transmembrane region" description="Helical" evidence="16">
    <location>
        <begin position="500"/>
        <end position="525"/>
    </location>
</feature>
<keyword evidence="19" id="KW-1185">Reference proteome</keyword>
<comment type="caution">
    <text evidence="18">The sequence shown here is derived from an EMBL/GenBank/DDBJ whole genome shotgun (WGS) entry which is preliminary data.</text>
</comment>
<dbReference type="GO" id="GO:0000155">
    <property type="term" value="F:phosphorelay sensor kinase activity"/>
    <property type="evidence" value="ECO:0007669"/>
    <property type="project" value="InterPro"/>
</dbReference>
<keyword evidence="4" id="KW-1003">Cell membrane</keyword>
<feature type="domain" description="Histidine kinase" evidence="17">
    <location>
        <begin position="680"/>
        <end position="899"/>
    </location>
</feature>
<keyword evidence="14" id="KW-0175">Coiled coil</keyword>
<evidence type="ECO:0000256" key="11">
    <source>
        <dbReference type="ARBA" id="ARBA00022989"/>
    </source>
</evidence>
<keyword evidence="10" id="KW-0067">ATP-binding</keyword>
<dbReference type="InterPro" id="IPR050398">
    <property type="entry name" value="HssS/ArlS-like"/>
</dbReference>
<reference evidence="18" key="1">
    <citation type="submission" date="2018-09" db="EMBL/GenBank/DDBJ databases">
        <title>Murine metabolic-syndrome-specific gut microbial biobank.</title>
        <authorList>
            <person name="Liu C."/>
        </authorList>
    </citation>
    <scope>NUCLEOTIDE SEQUENCE</scope>
    <source>
        <strain evidence="18">D42-62</strain>
    </source>
</reference>
<evidence type="ECO:0000256" key="12">
    <source>
        <dbReference type="ARBA" id="ARBA00023012"/>
    </source>
</evidence>
<dbReference type="CDD" id="cd00082">
    <property type="entry name" value="HisKA"/>
    <property type="match status" value="1"/>
</dbReference>
<organism evidence="18 19">
    <name type="scientific">Parablautia muri</name>
    <dbReference type="NCBI Taxonomy" id="2320879"/>
    <lineage>
        <taxon>Bacteria</taxon>
        <taxon>Bacillati</taxon>
        <taxon>Bacillota</taxon>
        <taxon>Clostridia</taxon>
        <taxon>Lachnospirales</taxon>
        <taxon>Lachnospiraceae</taxon>
        <taxon>Parablautia</taxon>
    </lineage>
</organism>
<evidence type="ECO:0000256" key="9">
    <source>
        <dbReference type="ARBA" id="ARBA00022777"/>
    </source>
</evidence>
<sequence length="900" mass="102874">MEHQKKQGESQENMQENYMGENDIEKSIEEQEQNVKAQNMENTQNKDNKKETKNKKEGRRKKKRRLVFFHGLQHILLVAAVVQIVTVFISSYVIVETKNGPKPFRLLEQQQPRYFEDSQVFNTLLGNSASDLICYGAIRSQMETDARFDAKKEVDVTAFAGRYNGIQQEYITAHYYLEDLIKWAQAGFNYENVYMNGEEVDQFLSRSRTVTKVNLEGYHGTVSYLNADLSTNTSIEDVSGNLLEAGMVERDGTDASVLHNRYRTVDGKNIENYVSSWDEYYELCSNVKKAAEDLNINYEEYLKYKELYDSGNTNVLYIIKRTVGDNTQIFTNVKAKTTNASDLEKELRGQCNKYIYYNPQNMQYETDTLIEESTLRYILNGYDYAYPEDTQIMIGVRSEYAAQDCFYQARDGFHNYVPHVWRYVAGAMACILFYLVLFVILTMREGRVRKKETGEIVIGLYPEDYIPTEIMILAAGAAAIALCYGAVSIIRVIWGNIDNSSMIMIAGAAALFVSLFFSFFYYSFVRRMKAGTFWRDSLVRNIIMLIQKWVLYFCDHSTLILRVWVPVGLLATVNLGGAMFAGYAWAERRMATLWVVSLILIAIDGAAGFIMYRSALGKQRILEGIKLIREGNLAHQVKEEGLYGEDLVLARAVNSIGDSVRVAVETSMKDERLKADLITNVSHDIKTPLTSIINYVDLIKRENIQETKIKEYVEVLDTKSQRLKQLTDDLVEASKISSGNIVLQWEKINLVELLNQTIGEFSEKFEEKSLYLIFKAPKSSVYIEADSRRIWRVIENLFNNIFKYALSGTRVYVDMKLLQSDNGGKQVIVSLKNISAQPLKVNPEELAERFIRGDESRTTEGSGLGLSIAKNLTEAQNGKFEIVMDGDLFKINLTFPLIEK</sequence>
<keyword evidence="12" id="KW-0902">Two-component regulatory system</keyword>
<evidence type="ECO:0000313" key="18">
    <source>
        <dbReference type="EMBL" id="NBJ94272.1"/>
    </source>
</evidence>
<dbReference type="AlphaFoldDB" id="A0A9X5GUN4"/>
<accession>A0A9X5GUN4</accession>
<feature type="transmembrane region" description="Helical" evidence="16">
    <location>
        <begin position="66"/>
        <end position="95"/>
    </location>
</feature>
<dbReference type="GO" id="GO:0005524">
    <property type="term" value="F:ATP binding"/>
    <property type="evidence" value="ECO:0007669"/>
    <property type="project" value="UniProtKB-KW"/>
</dbReference>
<feature type="transmembrane region" description="Helical" evidence="16">
    <location>
        <begin position="591"/>
        <end position="612"/>
    </location>
</feature>
<dbReference type="Gene3D" id="1.10.287.130">
    <property type="match status" value="1"/>
</dbReference>
<keyword evidence="9 18" id="KW-0418">Kinase</keyword>
<evidence type="ECO:0000256" key="6">
    <source>
        <dbReference type="ARBA" id="ARBA00022679"/>
    </source>
</evidence>
<dbReference type="PROSITE" id="PS50109">
    <property type="entry name" value="HIS_KIN"/>
    <property type="match status" value="1"/>
</dbReference>
<dbReference type="EC" id="2.7.13.3" evidence="3"/>
<keyword evidence="11 16" id="KW-1133">Transmembrane helix</keyword>
<evidence type="ECO:0000256" key="3">
    <source>
        <dbReference type="ARBA" id="ARBA00012438"/>
    </source>
</evidence>
<keyword evidence="5" id="KW-0597">Phosphoprotein</keyword>
<dbReference type="RefSeq" id="WP_160561312.1">
    <property type="nucleotide sequence ID" value="NZ_QZDT01000034.1"/>
</dbReference>
<evidence type="ECO:0000313" key="19">
    <source>
        <dbReference type="Proteomes" id="UP001154420"/>
    </source>
</evidence>
<evidence type="ECO:0000256" key="8">
    <source>
        <dbReference type="ARBA" id="ARBA00022741"/>
    </source>
</evidence>